<evidence type="ECO:0000313" key="11">
    <source>
        <dbReference type="EMBL" id="UYP48487.1"/>
    </source>
</evidence>
<evidence type="ECO:0000256" key="3">
    <source>
        <dbReference type="ARBA" id="ARBA00022741"/>
    </source>
</evidence>
<feature type="coiled-coil region" evidence="7">
    <location>
        <begin position="614"/>
        <end position="641"/>
    </location>
</feature>
<feature type="domain" description="PAC" evidence="10">
    <location>
        <begin position="315"/>
        <end position="368"/>
    </location>
</feature>
<feature type="domain" description="Histidine kinase" evidence="8">
    <location>
        <begin position="641"/>
        <end position="834"/>
    </location>
</feature>
<evidence type="ECO:0000313" key="12">
    <source>
        <dbReference type="Proteomes" id="UP001208689"/>
    </source>
</evidence>
<dbReference type="EMBL" id="CP104013">
    <property type="protein sequence ID" value="UYP48487.1"/>
    <property type="molecule type" value="Genomic_DNA"/>
</dbReference>
<keyword evidence="12" id="KW-1185">Reference proteome</keyword>
<dbReference type="NCBIfam" id="TIGR00229">
    <property type="entry name" value="sensory_box"/>
    <property type="match status" value="4"/>
</dbReference>
<evidence type="ECO:0000256" key="2">
    <source>
        <dbReference type="ARBA" id="ARBA00022679"/>
    </source>
</evidence>
<protein>
    <recommendedName>
        <fullName evidence="13">PAS domain S-box protein</fullName>
    </recommendedName>
</protein>
<keyword evidence="7" id="KW-0175">Coiled coil</keyword>
<dbReference type="Pfam" id="PF02518">
    <property type="entry name" value="HATPase_c"/>
    <property type="match status" value="1"/>
</dbReference>
<dbReference type="Pfam" id="PF00989">
    <property type="entry name" value="PAS"/>
    <property type="match status" value="1"/>
</dbReference>
<dbReference type="CDD" id="cd00130">
    <property type="entry name" value="PAS"/>
    <property type="match status" value="5"/>
</dbReference>
<evidence type="ECO:0000256" key="5">
    <source>
        <dbReference type="ARBA" id="ARBA00022840"/>
    </source>
</evidence>
<dbReference type="PROSITE" id="PS50109">
    <property type="entry name" value="HIS_KIN"/>
    <property type="match status" value="1"/>
</dbReference>
<feature type="domain" description="PAC" evidence="10">
    <location>
        <begin position="571"/>
        <end position="623"/>
    </location>
</feature>
<keyword evidence="4" id="KW-0418">Kinase</keyword>
<feature type="domain" description="PAS" evidence="9">
    <location>
        <begin position="497"/>
        <end position="568"/>
    </location>
</feature>
<feature type="domain" description="PAS" evidence="9">
    <location>
        <begin position="239"/>
        <end position="292"/>
    </location>
</feature>
<evidence type="ECO:0000256" key="4">
    <source>
        <dbReference type="ARBA" id="ARBA00022777"/>
    </source>
</evidence>
<evidence type="ECO:0008006" key="13">
    <source>
        <dbReference type="Google" id="ProtNLM"/>
    </source>
</evidence>
<evidence type="ECO:0000259" key="8">
    <source>
        <dbReference type="PROSITE" id="PS50109"/>
    </source>
</evidence>
<keyword evidence="1" id="KW-0597">Phosphoprotein</keyword>
<dbReference type="InterPro" id="IPR003594">
    <property type="entry name" value="HATPase_dom"/>
</dbReference>
<dbReference type="Pfam" id="PF13426">
    <property type="entry name" value="PAS_9"/>
    <property type="match status" value="2"/>
</dbReference>
<dbReference type="InterPro" id="IPR013655">
    <property type="entry name" value="PAS_fold_3"/>
</dbReference>
<organism evidence="11 12">
    <name type="scientific">Candidatus Lokiarchaeum ossiferum</name>
    <dbReference type="NCBI Taxonomy" id="2951803"/>
    <lineage>
        <taxon>Archaea</taxon>
        <taxon>Promethearchaeati</taxon>
        <taxon>Promethearchaeota</taxon>
        <taxon>Promethearchaeia</taxon>
        <taxon>Promethearchaeales</taxon>
        <taxon>Promethearchaeaceae</taxon>
        <taxon>Candidatus Lokiarchaeum</taxon>
    </lineage>
</organism>
<dbReference type="InterPro" id="IPR035965">
    <property type="entry name" value="PAS-like_dom_sf"/>
</dbReference>
<keyword evidence="5" id="KW-0067">ATP-binding</keyword>
<accession>A0ABY6I1N8</accession>
<dbReference type="SMART" id="SM00091">
    <property type="entry name" value="PAS"/>
    <property type="match status" value="4"/>
</dbReference>
<dbReference type="SMART" id="SM00387">
    <property type="entry name" value="HATPase_c"/>
    <property type="match status" value="1"/>
</dbReference>
<dbReference type="PANTHER" id="PTHR43065:SF23">
    <property type="entry name" value="SENSOR HISTIDINE KINASE PDTAS"/>
    <property type="match status" value="1"/>
</dbReference>
<keyword evidence="2" id="KW-0808">Transferase</keyword>
<evidence type="ECO:0000259" key="9">
    <source>
        <dbReference type="PROSITE" id="PS50112"/>
    </source>
</evidence>
<feature type="domain" description="PAC" evidence="10">
    <location>
        <begin position="80"/>
        <end position="132"/>
    </location>
</feature>
<dbReference type="InterPro" id="IPR000014">
    <property type="entry name" value="PAS"/>
</dbReference>
<dbReference type="InterPro" id="IPR036890">
    <property type="entry name" value="HATPase_C_sf"/>
</dbReference>
<dbReference type="SUPFAM" id="SSF55785">
    <property type="entry name" value="PYP-like sensor domain (PAS domain)"/>
    <property type="match status" value="5"/>
</dbReference>
<dbReference type="Proteomes" id="UP001208689">
    <property type="component" value="Chromosome"/>
</dbReference>
<reference evidence="11" key="1">
    <citation type="submission" date="2022-09" db="EMBL/GenBank/DDBJ databases">
        <title>Actin cytoskeleton and complex cell architecture in an #Asgard archaeon.</title>
        <authorList>
            <person name="Ponce Toledo R.I."/>
            <person name="Schleper C."/>
            <person name="Rodrigues Oliveira T."/>
            <person name="Wollweber F."/>
            <person name="Xu J."/>
            <person name="Rittmann S."/>
            <person name="Klingl A."/>
            <person name="Pilhofer M."/>
        </authorList>
    </citation>
    <scope>NUCLEOTIDE SEQUENCE</scope>
    <source>
        <strain evidence="11">B-35</strain>
    </source>
</reference>
<dbReference type="Gene3D" id="2.10.70.100">
    <property type="match status" value="1"/>
</dbReference>
<gene>
    <name evidence="11" type="ORF">NEF87_004772</name>
</gene>
<dbReference type="Gene3D" id="3.30.565.10">
    <property type="entry name" value="Histidine kinase-like ATPase, C-terminal domain"/>
    <property type="match status" value="1"/>
</dbReference>
<dbReference type="Pfam" id="PF07568">
    <property type="entry name" value="HisKA_2"/>
    <property type="match status" value="1"/>
</dbReference>
<feature type="domain" description="PAS" evidence="9">
    <location>
        <begin position="397"/>
        <end position="440"/>
    </location>
</feature>
<evidence type="ECO:0000259" key="10">
    <source>
        <dbReference type="PROSITE" id="PS50113"/>
    </source>
</evidence>
<dbReference type="SUPFAM" id="SSF55874">
    <property type="entry name" value="ATPase domain of HSP90 chaperone/DNA topoisomerase II/histidine kinase"/>
    <property type="match status" value="1"/>
</dbReference>
<evidence type="ECO:0000256" key="7">
    <source>
        <dbReference type="SAM" id="Coils"/>
    </source>
</evidence>
<keyword evidence="3" id="KW-0547">Nucleotide-binding</keyword>
<dbReference type="InterPro" id="IPR000700">
    <property type="entry name" value="PAS-assoc_C"/>
</dbReference>
<dbReference type="InterPro" id="IPR013767">
    <property type="entry name" value="PAS_fold"/>
</dbReference>
<dbReference type="Gene3D" id="3.30.450.20">
    <property type="entry name" value="PAS domain"/>
    <property type="match status" value="5"/>
</dbReference>
<proteinExistence type="predicted"/>
<dbReference type="PROSITE" id="PS50112">
    <property type="entry name" value="PAS"/>
    <property type="match status" value="3"/>
</dbReference>
<dbReference type="PANTHER" id="PTHR43065">
    <property type="entry name" value="SENSOR HISTIDINE KINASE"/>
    <property type="match status" value="1"/>
</dbReference>
<sequence>MEFETNFFQTLVNQLECAVMFREIPSGLILFANDAVLSVFGHPKEKFLENSKFIEEICHSDFYQGFLKFHHDNLEGNIRNPFEYQIIGSDNNIRWIKQQTKKYHDNQGKFVGIQISCENITTVKYRETQLAYLDKASTEGIILSKDGFFLSLNRQAVRMLGYEKSSELIGKNYVDFISPEFNKTVHQHMVKEIDGRYEAILKKKDGTTFPVKIEGRRVEFNGEMIRAASVIDITREREYESNFVDIVNTVKSIILKTDPDGNITFINKFGEEFFGFDPDELIGQHMLDTIVPHIDSTGTNLKPMIADLSTNPEKYTENINENQKKNGERVWIAWSNKPITDHEGNQVGLLSVGIDLTDRKLAEEKLKTNEANLKLAEAIANFGYWEYFIQTHKLKTSEEFNQIFDLNTEAEITPELLFSIYHPDDKERITRLIQKMINGENVPDITEYRIIDSRGKVKTLWSMTKLYKDQNNNPVKIFGTIQDISNQKKLTDQLKKQRDFNELIIEASPAFFVAINKEGKTIMMNRKMRETLKYKLEEVVGKNYLQNFIPKEEQQYVSKIFENMINHPNPTLSENYIISKDGKKYLTEWHGQPIFNDENELDFFVGYGIDITQRRKYEILLEKEQNDLKKSLQEKDVLLKEIHHRVKNNLQIISSLIRLQKPKISDDKTLQINIDFQNRVKTMSLIHETLYRSDDLGKLDFGNYIQNLVSNLFRTYQKSPELIHLEIDIDDFELNLDQAISCGLIINEIISNALKYAFPEKSRGTIFIKAKKRTDNKIELIAGDTGIGIPKEINLEKTETLGLQLIIGLAKQLGGTIKVYRNFGTKFHIIFMEE</sequence>
<dbReference type="Pfam" id="PF08447">
    <property type="entry name" value="PAS_3"/>
    <property type="match status" value="2"/>
</dbReference>
<keyword evidence="6" id="KW-0902">Two-component regulatory system</keyword>
<name>A0ABY6I1N8_9ARCH</name>
<dbReference type="InterPro" id="IPR005467">
    <property type="entry name" value="His_kinase_dom"/>
</dbReference>
<dbReference type="InterPro" id="IPR001610">
    <property type="entry name" value="PAC"/>
</dbReference>
<evidence type="ECO:0000256" key="1">
    <source>
        <dbReference type="ARBA" id="ARBA00022553"/>
    </source>
</evidence>
<feature type="domain" description="PAC" evidence="10">
    <location>
        <begin position="444"/>
        <end position="496"/>
    </location>
</feature>
<dbReference type="InterPro" id="IPR011495">
    <property type="entry name" value="Sig_transdc_His_kin_sub2_dim/P"/>
</dbReference>
<evidence type="ECO:0000256" key="6">
    <source>
        <dbReference type="ARBA" id="ARBA00023012"/>
    </source>
</evidence>
<dbReference type="SMART" id="SM00086">
    <property type="entry name" value="PAC"/>
    <property type="match status" value="5"/>
</dbReference>
<dbReference type="PROSITE" id="PS50113">
    <property type="entry name" value="PAC"/>
    <property type="match status" value="4"/>
</dbReference>